<feature type="domain" description="CheB-type methylesterase" evidence="10">
    <location>
        <begin position="147"/>
        <end position="340"/>
    </location>
</feature>
<reference evidence="12" key="1">
    <citation type="submission" date="2017-05" db="EMBL/GenBank/DDBJ databases">
        <title>Complete and WGS of Bordetella genogroups.</title>
        <authorList>
            <person name="Spilker T."/>
            <person name="Lipuma J."/>
        </authorList>
    </citation>
    <scope>NUCLEOTIDE SEQUENCE [LARGE SCALE GENOMIC DNA]</scope>
    <source>
        <strain evidence="12">AU16122</strain>
    </source>
</reference>
<dbReference type="InterPro" id="IPR035909">
    <property type="entry name" value="CheB_C"/>
</dbReference>
<dbReference type="HAMAP" id="MF_00099">
    <property type="entry name" value="CheB_chemtxs"/>
    <property type="match status" value="1"/>
</dbReference>
<dbReference type="GO" id="GO:0050568">
    <property type="term" value="F:protein-glutamine glutaminase activity"/>
    <property type="evidence" value="ECO:0007669"/>
    <property type="project" value="UniProtKB-UniRule"/>
</dbReference>
<evidence type="ECO:0000313" key="12">
    <source>
        <dbReference type="Proteomes" id="UP000216020"/>
    </source>
</evidence>
<keyword evidence="12" id="KW-1185">Reference proteome</keyword>
<keyword evidence="3 6" id="KW-0597">Phosphoprotein</keyword>
<comment type="catalytic activity">
    <reaction evidence="5 6">
        <text>[protein]-L-glutamate 5-O-methyl ester + H2O = L-glutamyl-[protein] + methanol + H(+)</text>
        <dbReference type="Rhea" id="RHEA:23236"/>
        <dbReference type="Rhea" id="RHEA-COMP:10208"/>
        <dbReference type="Rhea" id="RHEA-COMP:10311"/>
        <dbReference type="ChEBI" id="CHEBI:15377"/>
        <dbReference type="ChEBI" id="CHEBI:15378"/>
        <dbReference type="ChEBI" id="CHEBI:17790"/>
        <dbReference type="ChEBI" id="CHEBI:29973"/>
        <dbReference type="ChEBI" id="CHEBI:82795"/>
        <dbReference type="EC" id="3.1.1.61"/>
    </reaction>
</comment>
<evidence type="ECO:0000256" key="6">
    <source>
        <dbReference type="HAMAP-Rule" id="MF_00099"/>
    </source>
</evidence>
<dbReference type="Proteomes" id="UP000216020">
    <property type="component" value="Unassembled WGS sequence"/>
</dbReference>
<evidence type="ECO:0000256" key="2">
    <source>
        <dbReference type="ARBA" id="ARBA00022500"/>
    </source>
</evidence>
<dbReference type="PIRSF" id="PIRSF000876">
    <property type="entry name" value="RR_chemtxs_CheB"/>
    <property type="match status" value="1"/>
</dbReference>
<dbReference type="NCBIfam" id="NF009206">
    <property type="entry name" value="PRK12555.1"/>
    <property type="match status" value="1"/>
</dbReference>
<dbReference type="SUPFAM" id="SSF52172">
    <property type="entry name" value="CheY-like"/>
    <property type="match status" value="1"/>
</dbReference>
<comment type="function">
    <text evidence="6">Involved in chemotaxis. Part of a chemotaxis signal transduction system that modulates chemotaxis in response to various stimuli. Catalyzes the demethylation of specific methylglutamate residues introduced into the chemoreceptors (methyl-accepting chemotaxis proteins or MCP) by CheR. Also mediates the irreversible deamidation of specific glutamine residues to glutamic acid.</text>
</comment>
<evidence type="ECO:0000259" key="10">
    <source>
        <dbReference type="PROSITE" id="PS50122"/>
    </source>
</evidence>
<dbReference type="GO" id="GO:0008984">
    <property type="term" value="F:protein-glutamate methylesterase activity"/>
    <property type="evidence" value="ECO:0007669"/>
    <property type="project" value="UniProtKB-UniRule"/>
</dbReference>
<dbReference type="PANTHER" id="PTHR42872">
    <property type="entry name" value="PROTEIN-GLUTAMATE METHYLESTERASE/PROTEIN-GLUTAMINE GLUTAMINASE"/>
    <property type="match status" value="1"/>
</dbReference>
<dbReference type="InterPro" id="IPR008248">
    <property type="entry name" value="CheB-like"/>
</dbReference>
<dbReference type="RefSeq" id="WP_094852485.1">
    <property type="nucleotide sequence ID" value="NZ_NEVM01000001.1"/>
</dbReference>
<gene>
    <name evidence="6" type="primary">cheB</name>
    <name evidence="11" type="ORF">CAL29_08765</name>
</gene>
<dbReference type="InterPro" id="IPR011006">
    <property type="entry name" value="CheY-like_superfamily"/>
</dbReference>
<evidence type="ECO:0000256" key="7">
    <source>
        <dbReference type="PROSITE-ProRule" id="PRU00050"/>
    </source>
</evidence>
<dbReference type="SUPFAM" id="SSF52738">
    <property type="entry name" value="Methylesterase CheB, C-terminal domain"/>
    <property type="match status" value="1"/>
</dbReference>
<accession>A0A261SMR5</accession>
<feature type="active site" evidence="6 7">
    <location>
        <position position="282"/>
    </location>
</feature>
<evidence type="ECO:0000256" key="1">
    <source>
        <dbReference type="ARBA" id="ARBA00022490"/>
    </source>
</evidence>
<name>A0A261SMR5_9BORD</name>
<dbReference type="InterPro" id="IPR000673">
    <property type="entry name" value="Sig_transdc_resp-reg_Me-estase"/>
</dbReference>
<feature type="domain" description="Response regulatory" evidence="9">
    <location>
        <begin position="2"/>
        <end position="119"/>
    </location>
</feature>
<organism evidence="11 12">
    <name type="scientific">Bordetella genomosp. 10</name>
    <dbReference type="NCBI Taxonomy" id="1416804"/>
    <lineage>
        <taxon>Bacteria</taxon>
        <taxon>Pseudomonadati</taxon>
        <taxon>Pseudomonadota</taxon>
        <taxon>Betaproteobacteria</taxon>
        <taxon>Burkholderiales</taxon>
        <taxon>Alcaligenaceae</taxon>
        <taxon>Bordetella</taxon>
    </lineage>
</organism>
<dbReference type="EC" id="3.1.1.61" evidence="6"/>
<evidence type="ECO:0000259" key="9">
    <source>
        <dbReference type="PROSITE" id="PS50110"/>
    </source>
</evidence>
<protein>
    <recommendedName>
        <fullName evidence="6">Protein-glutamate methylesterase/protein-glutamine glutaminase</fullName>
        <ecNumber evidence="6">3.1.1.61</ecNumber>
        <ecNumber evidence="6">3.5.1.44</ecNumber>
    </recommendedName>
</protein>
<dbReference type="EMBL" id="NEVM01000001">
    <property type="protein sequence ID" value="OZI38391.1"/>
    <property type="molecule type" value="Genomic_DNA"/>
</dbReference>
<comment type="domain">
    <text evidence="6">Contains a C-terminal catalytic domain, and an N-terminal region which modulates catalytic activity.</text>
</comment>
<evidence type="ECO:0000256" key="5">
    <source>
        <dbReference type="ARBA" id="ARBA00048267"/>
    </source>
</evidence>
<dbReference type="CDD" id="cd17541">
    <property type="entry name" value="REC_CheB-like"/>
    <property type="match status" value="1"/>
</dbReference>
<dbReference type="GO" id="GO:0005737">
    <property type="term" value="C:cytoplasm"/>
    <property type="evidence" value="ECO:0007669"/>
    <property type="project" value="UniProtKB-SubCell"/>
</dbReference>
<dbReference type="Pfam" id="PF00072">
    <property type="entry name" value="Response_reg"/>
    <property type="match status" value="1"/>
</dbReference>
<dbReference type="InterPro" id="IPR001789">
    <property type="entry name" value="Sig_transdc_resp-reg_receiver"/>
</dbReference>
<feature type="modified residue" description="4-aspartylphosphate" evidence="6 8">
    <location>
        <position position="53"/>
    </location>
</feature>
<evidence type="ECO:0000313" key="11">
    <source>
        <dbReference type="EMBL" id="OZI38391.1"/>
    </source>
</evidence>
<feature type="active site" evidence="6 7">
    <location>
        <position position="162"/>
    </location>
</feature>
<dbReference type="PROSITE" id="PS50122">
    <property type="entry name" value="CHEB"/>
    <property type="match status" value="1"/>
</dbReference>
<comment type="subcellular location">
    <subcellularLocation>
        <location evidence="6">Cytoplasm</location>
    </subcellularLocation>
</comment>
<keyword evidence="1 6" id="KW-0963">Cytoplasm</keyword>
<dbReference type="PROSITE" id="PS50110">
    <property type="entry name" value="RESPONSE_REGULATORY"/>
    <property type="match status" value="1"/>
</dbReference>
<comment type="PTM">
    <text evidence="6">Phosphorylated by CheA. Phosphorylation of the N-terminal regulatory domain activates the methylesterase activity.</text>
</comment>
<comment type="similarity">
    <text evidence="6">Belongs to the CheB family.</text>
</comment>
<keyword evidence="4 6" id="KW-0378">Hydrolase</keyword>
<dbReference type="PANTHER" id="PTHR42872:SF6">
    <property type="entry name" value="PROTEIN-GLUTAMATE METHYLESTERASE_PROTEIN-GLUTAMINE GLUTAMINASE"/>
    <property type="match status" value="1"/>
</dbReference>
<comment type="catalytic activity">
    <reaction evidence="6">
        <text>L-glutaminyl-[protein] + H2O = L-glutamyl-[protein] + NH4(+)</text>
        <dbReference type="Rhea" id="RHEA:16441"/>
        <dbReference type="Rhea" id="RHEA-COMP:10207"/>
        <dbReference type="Rhea" id="RHEA-COMP:10208"/>
        <dbReference type="ChEBI" id="CHEBI:15377"/>
        <dbReference type="ChEBI" id="CHEBI:28938"/>
        <dbReference type="ChEBI" id="CHEBI:29973"/>
        <dbReference type="ChEBI" id="CHEBI:30011"/>
        <dbReference type="EC" id="3.5.1.44"/>
    </reaction>
</comment>
<dbReference type="GO" id="GO:0000156">
    <property type="term" value="F:phosphorelay response regulator activity"/>
    <property type="evidence" value="ECO:0007669"/>
    <property type="project" value="InterPro"/>
</dbReference>
<dbReference type="Pfam" id="PF01339">
    <property type="entry name" value="CheB_methylest"/>
    <property type="match status" value="1"/>
</dbReference>
<evidence type="ECO:0000256" key="4">
    <source>
        <dbReference type="ARBA" id="ARBA00022801"/>
    </source>
</evidence>
<evidence type="ECO:0000256" key="3">
    <source>
        <dbReference type="ARBA" id="ARBA00022553"/>
    </source>
</evidence>
<feature type="active site" evidence="6 7">
    <location>
        <position position="189"/>
    </location>
</feature>
<dbReference type="CDD" id="cd16432">
    <property type="entry name" value="CheB_Rec"/>
    <property type="match status" value="1"/>
</dbReference>
<dbReference type="Gene3D" id="3.40.50.180">
    <property type="entry name" value="Methylesterase CheB, C-terminal domain"/>
    <property type="match status" value="1"/>
</dbReference>
<dbReference type="AlphaFoldDB" id="A0A261SMR5"/>
<evidence type="ECO:0000256" key="8">
    <source>
        <dbReference type="PROSITE-ProRule" id="PRU00169"/>
    </source>
</evidence>
<sequence length="346" mass="36196">MKIGIVNDMPLAVEALQQALALDPGLSVAWVAGDGEQALHACAAQRPDIILMDLLMPVVDGVEATRRIMAQTPCAIIIVTGDMDRNTSRVFEAMGHGALDAIDTPQMGGADPQAAAAPLLRKIRNVGWLIGAYDRDRPRHPVPPVRPVAAALAPCLIVIGASAGGPPSLAALLGGLPADFPAAIVLVQHVDANFAAGMASWLDEQVTLPVRLAVDGERPQPGAVLLAGTDDHLVLHDDGTLRYTREPAEGLYRPSIDVFFESVARHGRAQAIGILLTGMGRDGARGLQAMREHGMLTIAQDRATSAVYGMPKAAAELDAAVEILPLDRIAPRLIAALGATTGAPRT</sequence>
<dbReference type="Gene3D" id="3.40.50.2300">
    <property type="match status" value="1"/>
</dbReference>
<dbReference type="OrthoDB" id="9793421at2"/>
<dbReference type="GO" id="GO:0006935">
    <property type="term" value="P:chemotaxis"/>
    <property type="evidence" value="ECO:0007669"/>
    <property type="project" value="UniProtKB-UniRule"/>
</dbReference>
<dbReference type="SMART" id="SM00448">
    <property type="entry name" value="REC"/>
    <property type="match status" value="1"/>
</dbReference>
<keyword evidence="2 6" id="KW-0145">Chemotaxis</keyword>
<proteinExistence type="inferred from homology"/>
<comment type="caution">
    <text evidence="11">The sequence shown here is derived from an EMBL/GenBank/DDBJ whole genome shotgun (WGS) entry which is preliminary data.</text>
</comment>
<dbReference type="EC" id="3.5.1.44" evidence="6"/>